<protein>
    <submittedName>
        <fullName evidence="2">Putative transposase</fullName>
    </submittedName>
</protein>
<dbReference type="InterPro" id="IPR052715">
    <property type="entry name" value="RAYT_transposase"/>
</dbReference>
<evidence type="ECO:0000259" key="1">
    <source>
        <dbReference type="SMART" id="SM01321"/>
    </source>
</evidence>
<dbReference type="SMART" id="SM01321">
    <property type="entry name" value="Y1_Tnp"/>
    <property type="match status" value="1"/>
</dbReference>
<proteinExistence type="predicted"/>
<dbReference type="Pfam" id="PF01797">
    <property type="entry name" value="Y1_Tnp"/>
    <property type="match status" value="1"/>
</dbReference>
<comment type="caution">
    <text evidence="2">The sequence shown here is derived from an EMBL/GenBank/DDBJ whole genome shotgun (WGS) entry which is preliminary data.</text>
</comment>
<evidence type="ECO:0000313" key="2">
    <source>
        <dbReference type="EMBL" id="MBB5022542.1"/>
    </source>
</evidence>
<dbReference type="SUPFAM" id="SSF143422">
    <property type="entry name" value="Transposase IS200-like"/>
    <property type="match status" value="1"/>
</dbReference>
<dbReference type="InterPro" id="IPR036515">
    <property type="entry name" value="Transposase_17_sf"/>
</dbReference>
<name>A0A7W7Y6B6_9BACT</name>
<keyword evidence="3" id="KW-1185">Reference proteome</keyword>
<dbReference type="EMBL" id="JACHID010000012">
    <property type="protein sequence ID" value="MBB5022542.1"/>
    <property type="molecule type" value="Genomic_DNA"/>
</dbReference>
<dbReference type="GO" id="GO:0004803">
    <property type="term" value="F:transposase activity"/>
    <property type="evidence" value="ECO:0007669"/>
    <property type="project" value="InterPro"/>
</dbReference>
<dbReference type="AlphaFoldDB" id="A0A7W7Y6B6"/>
<feature type="domain" description="Transposase IS200-like" evidence="1">
    <location>
        <begin position="9"/>
        <end position="127"/>
    </location>
</feature>
<sequence length="172" mass="20647">MSEYRRIYQRGGSYFFTLVTHQRKPLFSDANHVDILRRAMRQVMSTRPFTIHAIVVLPDHLHCIMQLPDGDADYSSRWREIKKAVSRQIAPLSNERNERMVWQRRFWEHAIRDENDWQRHADYIHYNPVKHGLVTRPALWPWTSFHKAVERGIYDPEWGLQEPPAISHMDCE</sequence>
<gene>
    <name evidence="2" type="ORF">HNR37_001880</name>
</gene>
<dbReference type="GO" id="GO:0043565">
    <property type="term" value="F:sequence-specific DNA binding"/>
    <property type="evidence" value="ECO:0007669"/>
    <property type="project" value="TreeGrafter"/>
</dbReference>
<dbReference type="RefSeq" id="WP_183733236.1">
    <property type="nucleotide sequence ID" value="NZ_JACHID010000012.1"/>
</dbReference>
<dbReference type="Proteomes" id="UP000528322">
    <property type="component" value="Unassembled WGS sequence"/>
</dbReference>
<dbReference type="InterPro" id="IPR002686">
    <property type="entry name" value="Transposase_17"/>
</dbReference>
<dbReference type="PANTHER" id="PTHR36966:SF1">
    <property type="entry name" value="REP-ASSOCIATED TYROSINE TRANSPOSASE"/>
    <property type="match status" value="1"/>
</dbReference>
<evidence type="ECO:0000313" key="3">
    <source>
        <dbReference type="Proteomes" id="UP000528322"/>
    </source>
</evidence>
<dbReference type="PANTHER" id="PTHR36966">
    <property type="entry name" value="REP-ASSOCIATED TYROSINE TRANSPOSASE"/>
    <property type="match status" value="1"/>
</dbReference>
<dbReference type="NCBIfam" id="NF047646">
    <property type="entry name" value="REP_Tyr_transpos"/>
    <property type="match status" value="1"/>
</dbReference>
<dbReference type="GO" id="GO:0006313">
    <property type="term" value="P:DNA transposition"/>
    <property type="evidence" value="ECO:0007669"/>
    <property type="project" value="InterPro"/>
</dbReference>
<accession>A0A7W7Y6B6</accession>
<dbReference type="Gene3D" id="3.30.70.1290">
    <property type="entry name" value="Transposase IS200-like"/>
    <property type="match status" value="1"/>
</dbReference>
<reference evidence="2 3" key="1">
    <citation type="submission" date="2020-08" db="EMBL/GenBank/DDBJ databases">
        <title>Genomic Encyclopedia of Type Strains, Phase IV (KMG-IV): sequencing the most valuable type-strain genomes for metagenomic binning, comparative biology and taxonomic classification.</title>
        <authorList>
            <person name="Goeker M."/>
        </authorList>
    </citation>
    <scope>NUCLEOTIDE SEQUENCE [LARGE SCALE GENOMIC DNA]</scope>
    <source>
        <strain evidence="2 3">DSM 22071</strain>
    </source>
</reference>
<organism evidence="2 3">
    <name type="scientific">Desulfurispira natronophila</name>
    <dbReference type="NCBI Taxonomy" id="682562"/>
    <lineage>
        <taxon>Bacteria</taxon>
        <taxon>Pseudomonadati</taxon>
        <taxon>Chrysiogenota</taxon>
        <taxon>Chrysiogenia</taxon>
        <taxon>Chrysiogenales</taxon>
        <taxon>Chrysiogenaceae</taxon>
        <taxon>Desulfurispira</taxon>
    </lineage>
</organism>